<dbReference type="Ensembl" id="ENSSDUT00000005375.1">
    <property type="protein sequence ID" value="ENSSDUP00000005274.1"/>
    <property type="gene ID" value="ENSSDUG00000003896.1"/>
</dbReference>
<name>A0A3B4TGH4_SERDU</name>
<dbReference type="InterPro" id="IPR023412">
    <property type="entry name" value="RNaseA_domain"/>
</dbReference>
<dbReference type="Gene3D" id="3.10.130.10">
    <property type="entry name" value="Ribonuclease A-like domain"/>
    <property type="match status" value="1"/>
</dbReference>
<organism evidence="4 5">
    <name type="scientific">Seriola dumerili</name>
    <name type="common">Greater amberjack</name>
    <name type="synonym">Caranx dumerili</name>
    <dbReference type="NCBI Taxonomy" id="41447"/>
    <lineage>
        <taxon>Eukaryota</taxon>
        <taxon>Metazoa</taxon>
        <taxon>Chordata</taxon>
        <taxon>Craniata</taxon>
        <taxon>Vertebrata</taxon>
        <taxon>Euteleostomi</taxon>
        <taxon>Actinopterygii</taxon>
        <taxon>Neopterygii</taxon>
        <taxon>Teleostei</taxon>
        <taxon>Neoteleostei</taxon>
        <taxon>Acanthomorphata</taxon>
        <taxon>Carangaria</taxon>
        <taxon>Carangiformes</taxon>
        <taxon>Carangidae</taxon>
        <taxon>Seriola</taxon>
    </lineage>
</organism>
<dbReference type="GO" id="GO:0003676">
    <property type="term" value="F:nucleic acid binding"/>
    <property type="evidence" value="ECO:0007669"/>
    <property type="project" value="InterPro"/>
</dbReference>
<keyword evidence="2" id="KW-0732">Signal</keyword>
<accession>A0A3B4TGH4</accession>
<dbReference type="SUPFAM" id="SSF54076">
    <property type="entry name" value="RNase A-like"/>
    <property type="match status" value="1"/>
</dbReference>
<dbReference type="GO" id="GO:0050830">
    <property type="term" value="P:defense response to Gram-positive bacterium"/>
    <property type="evidence" value="ECO:0007669"/>
    <property type="project" value="TreeGrafter"/>
</dbReference>
<evidence type="ECO:0000259" key="3">
    <source>
        <dbReference type="SMART" id="SM00092"/>
    </source>
</evidence>
<feature type="signal peptide" evidence="2">
    <location>
        <begin position="1"/>
        <end position="23"/>
    </location>
</feature>
<evidence type="ECO:0000313" key="4">
    <source>
        <dbReference type="Ensembl" id="ENSSDUP00000005274.1"/>
    </source>
</evidence>
<feature type="domain" description="Ribonuclease A-domain" evidence="3">
    <location>
        <begin position="22"/>
        <end position="134"/>
    </location>
</feature>
<dbReference type="SMART" id="SM00092">
    <property type="entry name" value="RNAse_Pc"/>
    <property type="match status" value="1"/>
</dbReference>
<comment type="similarity">
    <text evidence="1">Belongs to the pancreatic ribonuclease family.</text>
</comment>
<dbReference type="InterPro" id="IPR001427">
    <property type="entry name" value="RNaseA"/>
</dbReference>
<protein>
    <recommendedName>
        <fullName evidence="3">Ribonuclease A-domain domain-containing protein</fullName>
    </recommendedName>
</protein>
<proteinExistence type="inferred from homology"/>
<dbReference type="Proteomes" id="UP000261420">
    <property type="component" value="Unplaced"/>
</dbReference>
<evidence type="ECO:0000256" key="1">
    <source>
        <dbReference type="ARBA" id="ARBA00005600"/>
    </source>
</evidence>
<reference evidence="4" key="2">
    <citation type="submission" date="2025-09" db="UniProtKB">
        <authorList>
            <consortium name="Ensembl"/>
        </authorList>
    </citation>
    <scope>IDENTIFICATION</scope>
</reference>
<dbReference type="Pfam" id="PF00074">
    <property type="entry name" value="RnaseA"/>
    <property type="match status" value="1"/>
</dbReference>
<sequence length="134" mass="15362">MNVWCQFSCLLLVLLSAAQCTEGATPEDFKKRHVINKMKEGDCQRVIDDRKIKNMNKYKEINTFIVDKYENIRKVCDYGTCTNNGQYKSITCTSNTIFYIVDCILQNKKYRGSAKFARIQISCINGLPCHTGVV</sequence>
<evidence type="ECO:0000256" key="2">
    <source>
        <dbReference type="SAM" id="SignalP"/>
    </source>
</evidence>
<dbReference type="GeneTree" id="ENSGT00940000177820"/>
<keyword evidence="5" id="KW-1185">Reference proteome</keyword>
<feature type="chain" id="PRO_5017280458" description="Ribonuclease A-domain domain-containing protein" evidence="2">
    <location>
        <begin position="24"/>
        <end position="134"/>
    </location>
</feature>
<dbReference type="InterPro" id="IPR036816">
    <property type="entry name" value="RNaseA-like_dom_sf"/>
</dbReference>
<dbReference type="AlphaFoldDB" id="A0A3B4TGH4"/>
<dbReference type="PANTHER" id="PTHR11437">
    <property type="entry name" value="RIBONUCLEASE"/>
    <property type="match status" value="1"/>
</dbReference>
<reference evidence="4" key="1">
    <citation type="submission" date="2025-08" db="UniProtKB">
        <authorList>
            <consortium name="Ensembl"/>
        </authorList>
    </citation>
    <scope>IDENTIFICATION</scope>
</reference>
<evidence type="ECO:0000313" key="5">
    <source>
        <dbReference type="Proteomes" id="UP000261420"/>
    </source>
</evidence>
<dbReference type="GO" id="GO:0004540">
    <property type="term" value="F:RNA nuclease activity"/>
    <property type="evidence" value="ECO:0007669"/>
    <property type="project" value="TreeGrafter"/>
</dbReference>